<dbReference type="PANTHER" id="PTHR43281:SF1">
    <property type="entry name" value="FARNESYL DIPHOSPHATE SYNTHASE"/>
    <property type="match status" value="1"/>
</dbReference>
<dbReference type="GO" id="GO:0005737">
    <property type="term" value="C:cytoplasm"/>
    <property type="evidence" value="ECO:0007669"/>
    <property type="project" value="UniProtKB-ARBA"/>
</dbReference>
<evidence type="ECO:0000256" key="3">
    <source>
        <dbReference type="ARBA" id="ARBA00022679"/>
    </source>
</evidence>
<dbReference type="SFLD" id="SFLDS00005">
    <property type="entry name" value="Isoprenoid_Synthase_Type_I"/>
    <property type="match status" value="1"/>
</dbReference>
<keyword evidence="6" id="KW-0414">Isoprene biosynthesis</keyword>
<dbReference type="CDD" id="cd00685">
    <property type="entry name" value="Trans_IPPS_HT"/>
    <property type="match status" value="1"/>
</dbReference>
<dbReference type="SUPFAM" id="SSF48576">
    <property type="entry name" value="Terpenoid synthases"/>
    <property type="match status" value="1"/>
</dbReference>
<dbReference type="GO" id="GO:0008654">
    <property type="term" value="P:phospholipid biosynthetic process"/>
    <property type="evidence" value="ECO:0007669"/>
    <property type="project" value="UniProtKB-ARBA"/>
</dbReference>
<organism evidence="8 9">
    <name type="scientific">Stutzerimonas stutzeri</name>
    <name type="common">Pseudomonas stutzeri</name>
    <dbReference type="NCBI Taxonomy" id="316"/>
    <lineage>
        <taxon>Bacteria</taxon>
        <taxon>Pseudomonadati</taxon>
        <taxon>Pseudomonadota</taxon>
        <taxon>Gammaproteobacteria</taxon>
        <taxon>Pseudomonadales</taxon>
        <taxon>Pseudomonadaceae</taxon>
        <taxon>Stutzerimonas</taxon>
    </lineage>
</organism>
<evidence type="ECO:0000256" key="5">
    <source>
        <dbReference type="ARBA" id="ARBA00022842"/>
    </source>
</evidence>
<evidence type="ECO:0000256" key="7">
    <source>
        <dbReference type="RuleBase" id="RU004466"/>
    </source>
</evidence>
<comment type="caution">
    <text evidence="8">The sequence shown here is derived from an EMBL/GenBank/DDBJ whole genome shotgun (WGS) entry which is preliminary data.</text>
</comment>
<dbReference type="NCBIfam" id="NF045485">
    <property type="entry name" value="FPPsyn"/>
    <property type="match status" value="1"/>
</dbReference>
<evidence type="ECO:0000313" key="9">
    <source>
        <dbReference type="Proteomes" id="UP000236023"/>
    </source>
</evidence>
<comment type="cofactor">
    <cofactor evidence="1">
        <name>Mg(2+)</name>
        <dbReference type="ChEBI" id="CHEBI:18420"/>
    </cofactor>
</comment>
<dbReference type="Gene3D" id="1.10.600.10">
    <property type="entry name" value="Farnesyl Diphosphate Synthase"/>
    <property type="match status" value="1"/>
</dbReference>
<keyword evidence="5" id="KW-0460">Magnesium</keyword>
<dbReference type="EMBL" id="POUT01000007">
    <property type="protein sequence ID" value="PNG09008.1"/>
    <property type="molecule type" value="Genomic_DNA"/>
</dbReference>
<evidence type="ECO:0000256" key="1">
    <source>
        <dbReference type="ARBA" id="ARBA00001946"/>
    </source>
</evidence>
<dbReference type="PANTHER" id="PTHR43281">
    <property type="entry name" value="FARNESYL DIPHOSPHATE SYNTHASE"/>
    <property type="match status" value="1"/>
</dbReference>
<proteinExistence type="inferred from homology"/>
<dbReference type="PROSITE" id="PS00723">
    <property type="entry name" value="POLYPRENYL_SYNTHASE_1"/>
    <property type="match status" value="1"/>
</dbReference>
<dbReference type="AlphaFoldDB" id="A0A2N8T2M4"/>
<name>A0A2N8T2M4_STUST</name>
<dbReference type="InterPro" id="IPR053378">
    <property type="entry name" value="Prenyl_diphosphate_synthase"/>
</dbReference>
<evidence type="ECO:0000256" key="4">
    <source>
        <dbReference type="ARBA" id="ARBA00022723"/>
    </source>
</evidence>
<dbReference type="FunFam" id="1.10.600.10:FF:000001">
    <property type="entry name" value="Geranylgeranyl diphosphate synthase"/>
    <property type="match status" value="1"/>
</dbReference>
<keyword evidence="3 7" id="KW-0808">Transferase</keyword>
<dbReference type="InterPro" id="IPR033749">
    <property type="entry name" value="Polyprenyl_synt_CS"/>
</dbReference>
<dbReference type="GO" id="GO:0046872">
    <property type="term" value="F:metal ion binding"/>
    <property type="evidence" value="ECO:0007669"/>
    <property type="project" value="UniProtKB-KW"/>
</dbReference>
<keyword evidence="4" id="KW-0479">Metal-binding</keyword>
<gene>
    <name evidence="8" type="ORF">CXK94_13380</name>
</gene>
<protein>
    <submittedName>
        <fullName evidence="8">Geranyl transferase</fullName>
    </submittedName>
</protein>
<dbReference type="InterPro" id="IPR000092">
    <property type="entry name" value="Polyprenyl_synt"/>
</dbReference>
<evidence type="ECO:0000256" key="6">
    <source>
        <dbReference type="ARBA" id="ARBA00023229"/>
    </source>
</evidence>
<evidence type="ECO:0000313" key="8">
    <source>
        <dbReference type="EMBL" id="PNG09008.1"/>
    </source>
</evidence>
<dbReference type="Pfam" id="PF00348">
    <property type="entry name" value="polyprenyl_synt"/>
    <property type="match status" value="1"/>
</dbReference>
<sequence>MTIGEYQKRCQQRVDGCLDALFVAPQAPLERLYQAMRYSVMNGGKRVRPLLVYAASEALGGDKAQADGAACAVELIHAYSLVHDDLPAMDDDDLRRGQPTTHKAFDEACAILAGDGLQSLAFDVLAAAQSNPADPLLRLRMFGVLARAAGPAGMVGGQAIDLGSVGRKLDRAALEQMHRHKTGALIEASVQLGALSSGRADADSLASLNQYAQAVGLAFQVQDDILDVESDTATLGKHQGADIARDKPTYPALLGMDAAKAYALELRDLALHALRPFDIAAEPLRELARYIVARRN</sequence>
<dbReference type="SFLD" id="SFLDG01017">
    <property type="entry name" value="Polyprenyl_Transferase_Like"/>
    <property type="match status" value="1"/>
</dbReference>
<dbReference type="Proteomes" id="UP000236023">
    <property type="component" value="Unassembled WGS sequence"/>
</dbReference>
<dbReference type="InterPro" id="IPR008949">
    <property type="entry name" value="Isoprenoid_synthase_dom_sf"/>
</dbReference>
<dbReference type="GO" id="GO:0016114">
    <property type="term" value="P:terpenoid biosynthetic process"/>
    <property type="evidence" value="ECO:0007669"/>
    <property type="project" value="UniProtKB-ARBA"/>
</dbReference>
<reference evidence="8 9" key="1">
    <citation type="submission" date="2018-01" db="EMBL/GenBank/DDBJ databases">
        <title>Denitrification phenotypes of diverse strains of Pseudomonas stutzeri.</title>
        <authorList>
            <person name="Milligan D.A."/>
            <person name="Bergaust L."/>
            <person name="Bakken L.R."/>
            <person name="Frostegard A."/>
        </authorList>
    </citation>
    <scope>NUCLEOTIDE SEQUENCE [LARGE SCALE GENOMIC DNA]</scope>
    <source>
        <strain evidence="8 9">24a75</strain>
    </source>
</reference>
<evidence type="ECO:0000256" key="2">
    <source>
        <dbReference type="ARBA" id="ARBA00006706"/>
    </source>
</evidence>
<comment type="similarity">
    <text evidence="2 7">Belongs to the FPP/GGPP synthase family.</text>
</comment>
<dbReference type="RefSeq" id="WP_102894707.1">
    <property type="nucleotide sequence ID" value="NZ_JAMOHU010000035.1"/>
</dbReference>
<dbReference type="PROSITE" id="PS00444">
    <property type="entry name" value="POLYPRENYL_SYNTHASE_2"/>
    <property type="match status" value="1"/>
</dbReference>
<accession>A0A2N8T2M4</accession>
<dbReference type="GO" id="GO:0004659">
    <property type="term" value="F:prenyltransferase activity"/>
    <property type="evidence" value="ECO:0007669"/>
    <property type="project" value="InterPro"/>
</dbReference>